<dbReference type="PANTHER" id="PTHR47936:SF1">
    <property type="entry name" value="PENTATRICOPEPTIDE REPEAT-CONTAINING PROTEIN GUN1, CHLOROPLASTIC"/>
    <property type="match status" value="1"/>
</dbReference>
<dbReference type="Gene3D" id="1.25.40.10">
    <property type="entry name" value="Tetratricopeptide repeat domain"/>
    <property type="match status" value="1"/>
</dbReference>
<evidence type="ECO:0000313" key="3">
    <source>
        <dbReference type="EMBL" id="PVZ99803.1"/>
    </source>
</evidence>
<protein>
    <recommendedName>
        <fullName evidence="5">Pentacotripeptide-repeat region of PRORP domain-containing protein</fullName>
    </recommendedName>
</protein>
<dbReference type="InterPro" id="IPR011990">
    <property type="entry name" value="TPR-like_helical_dom_sf"/>
</dbReference>
<gene>
    <name evidence="3" type="ORF">BB558_004162</name>
</gene>
<evidence type="ECO:0000256" key="1">
    <source>
        <dbReference type="ARBA" id="ARBA00022737"/>
    </source>
</evidence>
<feature type="repeat" description="PPR" evidence="2">
    <location>
        <begin position="686"/>
        <end position="720"/>
    </location>
</feature>
<proteinExistence type="predicted"/>
<keyword evidence="1" id="KW-0677">Repeat</keyword>
<dbReference type="EMBL" id="MBFU01000387">
    <property type="protein sequence ID" value="PVZ99803.1"/>
    <property type="molecule type" value="Genomic_DNA"/>
</dbReference>
<comment type="caution">
    <text evidence="3">The sequence shown here is derived from an EMBL/GenBank/DDBJ whole genome shotgun (WGS) entry which is preliminary data.</text>
</comment>
<evidence type="ECO:0008006" key="5">
    <source>
        <dbReference type="Google" id="ProtNLM"/>
    </source>
</evidence>
<reference evidence="3 4" key="1">
    <citation type="journal article" date="2018" name="MBio">
        <title>Comparative Genomics Reveals the Core Gene Toolbox for the Fungus-Insect Symbiosis.</title>
        <authorList>
            <person name="Wang Y."/>
            <person name="Stata M."/>
            <person name="Wang W."/>
            <person name="Stajich J.E."/>
            <person name="White M.M."/>
            <person name="Moncalvo J.M."/>
        </authorList>
    </citation>
    <scope>NUCLEOTIDE SEQUENCE [LARGE SCALE GENOMIC DNA]</scope>
    <source>
        <strain evidence="3 4">AUS-126-30</strain>
    </source>
</reference>
<dbReference type="AlphaFoldDB" id="A0A2U1J439"/>
<keyword evidence="4" id="KW-1185">Reference proteome</keyword>
<organism evidence="3 4">
    <name type="scientific">Smittium angustum</name>
    <dbReference type="NCBI Taxonomy" id="133377"/>
    <lineage>
        <taxon>Eukaryota</taxon>
        <taxon>Fungi</taxon>
        <taxon>Fungi incertae sedis</taxon>
        <taxon>Zoopagomycota</taxon>
        <taxon>Kickxellomycotina</taxon>
        <taxon>Harpellomycetes</taxon>
        <taxon>Harpellales</taxon>
        <taxon>Legeriomycetaceae</taxon>
        <taxon>Smittium</taxon>
    </lineage>
</organism>
<dbReference type="Proteomes" id="UP000245591">
    <property type="component" value="Unassembled WGS sequence"/>
</dbReference>
<dbReference type="PROSITE" id="PS51375">
    <property type="entry name" value="PPR"/>
    <property type="match status" value="1"/>
</dbReference>
<dbReference type="NCBIfam" id="TIGR00756">
    <property type="entry name" value="PPR"/>
    <property type="match status" value="1"/>
</dbReference>
<evidence type="ECO:0000256" key="2">
    <source>
        <dbReference type="PROSITE-ProRule" id="PRU00708"/>
    </source>
</evidence>
<sequence length="1128" mass="130232">MKNIYFHAYNSNRLKHLSSLLNISISKFSTIKFTANSYSHTICQSRLITNQKTKVWTTIQRDFQKKNSIFSNFPQNREYGTKAKPLKNNSYELEKKINRFSNQLNESQQIYTKNLNENQTEYDVVLNNMTKLQKKENIKNRQHPLLKIDNELYDIINDLSFSIANGVYCFRRWKKELLIMLNKSEIFEVHFHISNLIDLKSRLLDDMFRKLENCFKILESSNTHNKKIILNNSISSIYKANKEFIMCLEDIIYNLTKTLIKNKTESEIPKLLALSIETDISYYNENDISKRFFLMSQNVSIFITENNMKPNNTILFYQQKPKNINHESCSYKYIGKRQSPKNITPGTNLQPINMSTYTKYENDQLLFTESVLKAVIETNSNSGIALSLFQTLYDKYRNWFEKLSKHILYNFFEKLYDNSMKTCFLSWIELIPKKHLSEELAILVFKTISQIASEKKLERIVRTNNETRCNEKIFGNITSVNKNNLTSSSTHTDNHLKNPDAMLYDLGSICGKAEWSVKLFDTVDVDFGKNNNLNWIVNNFMNFLVRENYKLQINTLNAYLNAHLVTLSPNTDIFGDPKLLFHFFNHFGILPNQFSWSIVLNAIVSKKQYTLAQIIFDMMQTQKGTFPIPKTISSNKSGYSNIIISKIENKFSKSEPQPKPDISSNTFDFTYSFRENSYSMSLPLPNSIIFGIMIKMYANIGDYHKVFSVLEEMKSKEILPTSKTIMILMTAMVENNQLSQALKLFDNFKSSESRFKVQNKKISKPKKSNRFRDGNTKFGKLKVDSSSFLMAQHAATKLISGCLDPAVEIDIPSHRNSLETPETCHSNANQTSKALNINRFMLAEDIFNSFGTQFNSIFAGSNSGTNSLNLMLRFALNNCISSYVSKTNNTSNSHFKESVLYSKDDGSSLSEYNSQIYRILVLSLRFSVTFNVDTYSILLSRITILAKKLIRRKEINESINLLLGKEKQKSSDYINSHVSESTNIFGSFYITNNDESIACSYVDKFDDLNPDDKLLLVNHSFLVFDCVTQMERAGITPDINIIVHSIPPLLLLLKKVKTGYLNVDLNACLDKLINSAAFCTVMNYSDIGREYSSLNLHDTINPDLCISGRKWHVERTVYTWIHKMRQSN</sequence>
<dbReference type="PANTHER" id="PTHR47936">
    <property type="entry name" value="PPR_LONG DOMAIN-CONTAINING PROTEIN"/>
    <property type="match status" value="1"/>
</dbReference>
<accession>A0A2U1J439</accession>
<dbReference type="Pfam" id="PF13041">
    <property type="entry name" value="PPR_2"/>
    <property type="match status" value="1"/>
</dbReference>
<dbReference type="InterPro" id="IPR002885">
    <property type="entry name" value="PPR_rpt"/>
</dbReference>
<evidence type="ECO:0000313" key="4">
    <source>
        <dbReference type="Proteomes" id="UP000245591"/>
    </source>
</evidence>
<name>A0A2U1J439_SMIAN</name>